<dbReference type="AlphaFoldDB" id="A0A0A8Y5B9"/>
<organism evidence="1">
    <name type="scientific">Arundo donax</name>
    <name type="common">Giant reed</name>
    <name type="synonym">Donax arundinaceus</name>
    <dbReference type="NCBI Taxonomy" id="35708"/>
    <lineage>
        <taxon>Eukaryota</taxon>
        <taxon>Viridiplantae</taxon>
        <taxon>Streptophyta</taxon>
        <taxon>Embryophyta</taxon>
        <taxon>Tracheophyta</taxon>
        <taxon>Spermatophyta</taxon>
        <taxon>Magnoliopsida</taxon>
        <taxon>Liliopsida</taxon>
        <taxon>Poales</taxon>
        <taxon>Poaceae</taxon>
        <taxon>PACMAD clade</taxon>
        <taxon>Arundinoideae</taxon>
        <taxon>Arundineae</taxon>
        <taxon>Arundo</taxon>
    </lineage>
</organism>
<name>A0A0A8Y5B9_ARUDO</name>
<reference evidence="1" key="2">
    <citation type="journal article" date="2015" name="Data Brief">
        <title>Shoot transcriptome of the giant reed, Arundo donax.</title>
        <authorList>
            <person name="Barrero R.A."/>
            <person name="Guerrero F.D."/>
            <person name="Moolhuijzen P."/>
            <person name="Goolsby J.A."/>
            <person name="Tidwell J."/>
            <person name="Bellgard S.E."/>
            <person name="Bellgard M.I."/>
        </authorList>
    </citation>
    <scope>NUCLEOTIDE SEQUENCE</scope>
    <source>
        <tissue evidence="1">Shoot tissue taken approximately 20 cm above the soil surface</tissue>
    </source>
</reference>
<reference evidence="1" key="1">
    <citation type="submission" date="2014-09" db="EMBL/GenBank/DDBJ databases">
        <authorList>
            <person name="Magalhaes I.L.F."/>
            <person name="Oliveira U."/>
            <person name="Santos F.R."/>
            <person name="Vidigal T.H.D.A."/>
            <person name="Brescovit A.D."/>
            <person name="Santos A.J."/>
        </authorList>
    </citation>
    <scope>NUCLEOTIDE SEQUENCE</scope>
    <source>
        <tissue evidence="1">Shoot tissue taken approximately 20 cm above the soil surface</tissue>
    </source>
</reference>
<sequence length="47" mass="5551">MSILTAKRCSNREPVLYSLTNRIQNSNKKIEYRINNCLEQNCKTAKY</sequence>
<proteinExistence type="predicted"/>
<evidence type="ECO:0000313" key="1">
    <source>
        <dbReference type="EMBL" id="JAD21171.1"/>
    </source>
</evidence>
<accession>A0A0A8Y5B9</accession>
<dbReference type="EMBL" id="GBRH01276724">
    <property type="protein sequence ID" value="JAD21171.1"/>
    <property type="molecule type" value="Transcribed_RNA"/>
</dbReference>
<protein>
    <submittedName>
        <fullName evidence="1">Uncharacterized protein</fullName>
    </submittedName>
</protein>